<evidence type="ECO:0000313" key="12">
    <source>
        <dbReference type="Proteomes" id="UP000054408"/>
    </source>
</evidence>
<evidence type="ECO:0000256" key="6">
    <source>
        <dbReference type="ARBA" id="ARBA00023034"/>
    </source>
</evidence>
<evidence type="ECO:0000256" key="5">
    <source>
        <dbReference type="ARBA" id="ARBA00022927"/>
    </source>
</evidence>
<evidence type="ECO:0000256" key="4">
    <source>
        <dbReference type="ARBA" id="ARBA00022448"/>
    </source>
</evidence>
<dbReference type="GO" id="GO:0007030">
    <property type="term" value="P:Golgi organization"/>
    <property type="evidence" value="ECO:0007669"/>
    <property type="project" value="InterPro"/>
</dbReference>
<dbReference type="PANTHER" id="PTHR12961">
    <property type="entry name" value="CONSERVED OLIGOMERIC GOLGI COMPLEX COMPONENT 2"/>
    <property type="match status" value="1"/>
</dbReference>
<name>A0A0L0DN23_THETB</name>
<evidence type="ECO:0000256" key="8">
    <source>
        <dbReference type="ARBA" id="ARBA00031344"/>
    </source>
</evidence>
<dbReference type="OMA" id="CWAEGVY"/>
<dbReference type="RefSeq" id="XP_013761970.1">
    <property type="nucleotide sequence ID" value="XM_013906516.1"/>
</dbReference>
<evidence type="ECO:0000256" key="2">
    <source>
        <dbReference type="ARBA" id="ARBA00007603"/>
    </source>
</evidence>
<evidence type="ECO:0000256" key="7">
    <source>
        <dbReference type="ARBA" id="ARBA00023136"/>
    </source>
</evidence>
<keyword evidence="6" id="KW-0333">Golgi apparatus</keyword>
<keyword evidence="7" id="KW-0472">Membrane</keyword>
<dbReference type="InterPro" id="IPR024603">
    <property type="entry name" value="COG_complex_COG2_C"/>
</dbReference>
<gene>
    <name evidence="11" type="ORF">AMSG_01364</name>
</gene>
<keyword evidence="12" id="KW-1185">Reference proteome</keyword>
<evidence type="ECO:0000256" key="3">
    <source>
        <dbReference type="ARBA" id="ARBA00020977"/>
    </source>
</evidence>
<sequence>MTDFVVSAETFETKGEFVPETYVAAARKVIPLGSLKKELDAVREDVSGELFHIINEDYAAFLALSTDLSGLDDALDRIAAPLATARAQVASLHAALDAARATVAAKAAERAAVAAARAQLALCIDAARCVDKLEALLGLRASGAGLNRPAVAAASDSHVIERVGAELNRLLHYVEQGEGLAFIRGLTPRISAVQDALRASLRETFLAALNAADGPGLKLSLRTYAAVNGVADAEAVVARHVVTPALEAVITKAALEAGSLGSHNGLPAIYDAVVVLLRRPQLRLLLELAATVSVPAAASSADQLPDGADAPRAAFEFMGNAVFAVLLRLVDDRIPHIFAPGLPDLFHTNYSATSAFLVAVESVLGPVDAIQAFRASDHYLAFMRRWNLPVYFQLRFQGLVGPFAAAFDAPLALAELDDAPADALPAAVTQTRSLVTVLADVWAPTIVLRPLVGSFFKLSLQMLARYTSWVDLLFDRRTLGEADETPVSLFELAALDADANAVLCNALPRLEAAAVGALGPETSPAAADAAAAAVSAGLTAPAAALAALRPKASAAIVDLLTSSLTQNLDAELSAIPRAYRGLSKPTPTTASVFLATLFDPLDEFEASVVGLAADARLAEWRLMTVAAAATAFAASLLAVLTSVKNAADSLRRLRGARPAGSAGPSDTFKIYRQLSLDLAAFDAAASSRITSAPAVALADVSAATAALADTLAPVLARLAELEAAEQ</sequence>
<dbReference type="PANTHER" id="PTHR12961:SF0">
    <property type="entry name" value="CONSERVED OLIGOMERIC GOLGI COMPLEX SUBUNIT 2"/>
    <property type="match status" value="1"/>
</dbReference>
<dbReference type="EMBL" id="GL349437">
    <property type="protein sequence ID" value="KNC53655.1"/>
    <property type="molecule type" value="Genomic_DNA"/>
</dbReference>
<evidence type="ECO:0000256" key="1">
    <source>
        <dbReference type="ARBA" id="ARBA00004395"/>
    </source>
</evidence>
<dbReference type="GO" id="GO:0015031">
    <property type="term" value="P:protein transport"/>
    <property type="evidence" value="ECO:0007669"/>
    <property type="project" value="UniProtKB-KW"/>
</dbReference>
<proteinExistence type="inferred from homology"/>
<dbReference type="GO" id="GO:0000139">
    <property type="term" value="C:Golgi membrane"/>
    <property type="evidence" value="ECO:0007669"/>
    <property type="project" value="UniProtKB-SubCell"/>
</dbReference>
<dbReference type="Pfam" id="PF06148">
    <property type="entry name" value="COG2_N"/>
    <property type="match status" value="1"/>
</dbReference>
<organism evidence="11 12">
    <name type="scientific">Thecamonas trahens ATCC 50062</name>
    <dbReference type="NCBI Taxonomy" id="461836"/>
    <lineage>
        <taxon>Eukaryota</taxon>
        <taxon>Apusozoa</taxon>
        <taxon>Apusomonadida</taxon>
        <taxon>Apusomonadidae</taxon>
        <taxon>Thecamonas</taxon>
    </lineage>
</organism>
<accession>A0A0L0DN23</accession>
<feature type="domain" description="COG complex component COG2 C-terminal" evidence="10">
    <location>
        <begin position="384"/>
        <end position="677"/>
    </location>
</feature>
<dbReference type="GO" id="GO:0006891">
    <property type="term" value="P:intra-Golgi vesicle-mediated transport"/>
    <property type="evidence" value="ECO:0007669"/>
    <property type="project" value="TreeGrafter"/>
</dbReference>
<protein>
    <recommendedName>
        <fullName evidence="3">Conserved oligomeric Golgi complex subunit 2</fullName>
    </recommendedName>
    <alternativeName>
        <fullName evidence="8">Component of oligomeric Golgi complex 2</fullName>
    </alternativeName>
</protein>
<dbReference type="Pfam" id="PF12022">
    <property type="entry name" value="COG2_C"/>
    <property type="match status" value="1"/>
</dbReference>
<comment type="similarity">
    <text evidence="2">Belongs to the COG2 family.</text>
</comment>
<dbReference type="GO" id="GO:0017119">
    <property type="term" value="C:Golgi transport complex"/>
    <property type="evidence" value="ECO:0007669"/>
    <property type="project" value="TreeGrafter"/>
</dbReference>
<keyword evidence="4" id="KW-0813">Transport</keyword>
<dbReference type="OrthoDB" id="332281at2759"/>
<evidence type="ECO:0000313" key="11">
    <source>
        <dbReference type="EMBL" id="KNC53655.1"/>
    </source>
</evidence>
<dbReference type="STRING" id="461836.A0A0L0DN23"/>
<dbReference type="eggNOG" id="KOG2307">
    <property type="taxonomic scope" value="Eukaryota"/>
</dbReference>
<dbReference type="InterPro" id="IPR024602">
    <property type="entry name" value="COG_su2_N"/>
</dbReference>
<dbReference type="InterPro" id="IPR009316">
    <property type="entry name" value="COG2"/>
</dbReference>
<evidence type="ECO:0000259" key="9">
    <source>
        <dbReference type="Pfam" id="PF06148"/>
    </source>
</evidence>
<feature type="domain" description="Conserved oligomeric Golgi complex subunit 2 N-terminal" evidence="9">
    <location>
        <begin position="15"/>
        <end position="78"/>
    </location>
</feature>
<dbReference type="GeneID" id="25561117"/>
<comment type="subcellular location">
    <subcellularLocation>
        <location evidence="1">Golgi apparatus membrane</location>
        <topology evidence="1">Peripheral membrane protein</topology>
    </subcellularLocation>
</comment>
<dbReference type="AlphaFoldDB" id="A0A0L0DN23"/>
<dbReference type="Proteomes" id="UP000054408">
    <property type="component" value="Unassembled WGS sequence"/>
</dbReference>
<keyword evidence="5" id="KW-0653">Protein transport</keyword>
<evidence type="ECO:0000259" key="10">
    <source>
        <dbReference type="Pfam" id="PF12022"/>
    </source>
</evidence>
<reference evidence="11 12" key="1">
    <citation type="submission" date="2010-05" db="EMBL/GenBank/DDBJ databases">
        <title>The Genome Sequence of Thecamonas trahens ATCC 50062.</title>
        <authorList>
            <consortium name="The Broad Institute Genome Sequencing Platform"/>
            <person name="Russ C."/>
            <person name="Cuomo C."/>
            <person name="Shea T."/>
            <person name="Young S.K."/>
            <person name="Zeng Q."/>
            <person name="Koehrsen M."/>
            <person name="Haas B."/>
            <person name="Borodovsky M."/>
            <person name="Guigo R."/>
            <person name="Alvarado L."/>
            <person name="Berlin A."/>
            <person name="Bochicchio J."/>
            <person name="Borenstein D."/>
            <person name="Chapman S."/>
            <person name="Chen Z."/>
            <person name="Freedman E."/>
            <person name="Gellesch M."/>
            <person name="Goldberg J."/>
            <person name="Griggs A."/>
            <person name="Gujja S."/>
            <person name="Heilman E."/>
            <person name="Heiman D."/>
            <person name="Hepburn T."/>
            <person name="Howarth C."/>
            <person name="Jen D."/>
            <person name="Larson L."/>
            <person name="Mehta T."/>
            <person name="Park D."/>
            <person name="Pearson M."/>
            <person name="Roberts A."/>
            <person name="Saif S."/>
            <person name="Shenoy N."/>
            <person name="Sisk P."/>
            <person name="Stolte C."/>
            <person name="Sykes S."/>
            <person name="Thomson T."/>
            <person name="Walk T."/>
            <person name="White J."/>
            <person name="Yandava C."/>
            <person name="Burger G."/>
            <person name="Gray M.W."/>
            <person name="Holland P.W.H."/>
            <person name="King N."/>
            <person name="Lang F.B.F."/>
            <person name="Roger A.J."/>
            <person name="Ruiz-Trillo I."/>
            <person name="Lander E."/>
            <person name="Nusbaum C."/>
        </authorList>
    </citation>
    <scope>NUCLEOTIDE SEQUENCE [LARGE SCALE GENOMIC DNA]</scope>
    <source>
        <strain evidence="11 12">ATCC 50062</strain>
    </source>
</reference>